<gene>
    <name evidence="2" type="ORF">WMY93_008204</name>
</gene>
<keyword evidence="1" id="KW-0472">Membrane</keyword>
<evidence type="ECO:0000313" key="2">
    <source>
        <dbReference type="EMBL" id="KAK7925894.1"/>
    </source>
</evidence>
<dbReference type="AlphaFoldDB" id="A0AAW0PF91"/>
<dbReference type="EMBL" id="JBBPFD010000005">
    <property type="protein sequence ID" value="KAK7925894.1"/>
    <property type="molecule type" value="Genomic_DNA"/>
</dbReference>
<organism evidence="2 3">
    <name type="scientific">Mugilogobius chulae</name>
    <name type="common">yellowstripe goby</name>
    <dbReference type="NCBI Taxonomy" id="88201"/>
    <lineage>
        <taxon>Eukaryota</taxon>
        <taxon>Metazoa</taxon>
        <taxon>Chordata</taxon>
        <taxon>Craniata</taxon>
        <taxon>Vertebrata</taxon>
        <taxon>Euteleostomi</taxon>
        <taxon>Actinopterygii</taxon>
        <taxon>Neopterygii</taxon>
        <taxon>Teleostei</taxon>
        <taxon>Neoteleostei</taxon>
        <taxon>Acanthomorphata</taxon>
        <taxon>Gobiaria</taxon>
        <taxon>Gobiiformes</taxon>
        <taxon>Gobioidei</taxon>
        <taxon>Gobiidae</taxon>
        <taxon>Gobionellinae</taxon>
        <taxon>Mugilogobius</taxon>
    </lineage>
</organism>
<protein>
    <submittedName>
        <fullName evidence="2">Uncharacterized protein</fullName>
    </submittedName>
</protein>
<evidence type="ECO:0000256" key="1">
    <source>
        <dbReference type="SAM" id="Phobius"/>
    </source>
</evidence>
<keyword evidence="1" id="KW-1133">Transmembrane helix</keyword>
<keyword evidence="3" id="KW-1185">Reference proteome</keyword>
<reference evidence="3" key="1">
    <citation type="submission" date="2024-04" db="EMBL/GenBank/DDBJ databases">
        <title>Salinicola lusitanus LLJ914,a marine bacterium isolated from the Okinawa Trough.</title>
        <authorList>
            <person name="Li J."/>
        </authorList>
    </citation>
    <scope>NUCLEOTIDE SEQUENCE [LARGE SCALE GENOMIC DNA]</scope>
</reference>
<sequence length="237" mass="26635">MELQVRSVEKQLQRLAQGKLLLLLLLLLLLVLLLLVLLLLDWILGSFYDYAARGHHPDRLHGDVVSQLPLRLIARRFIAVVRRGRENEFVRRLRGVLAAQTGREHRDKFQFPAHGVPLTSSSGCSDQKVQVRMAAVQLSPYVPWFLRLFSYCPCSVSDGKDRATSTRHRHAHTETKREVARVLRRGPANMVLEQSHLRAAQTGAQMTLLCGHTLEDYCPGTSCSASADPPVSISRAM</sequence>
<evidence type="ECO:0000313" key="3">
    <source>
        <dbReference type="Proteomes" id="UP001460270"/>
    </source>
</evidence>
<accession>A0AAW0PF91</accession>
<proteinExistence type="predicted"/>
<dbReference type="Proteomes" id="UP001460270">
    <property type="component" value="Unassembled WGS sequence"/>
</dbReference>
<name>A0AAW0PF91_9GOBI</name>
<comment type="caution">
    <text evidence="2">The sequence shown here is derived from an EMBL/GenBank/DDBJ whole genome shotgun (WGS) entry which is preliminary data.</text>
</comment>
<feature type="transmembrane region" description="Helical" evidence="1">
    <location>
        <begin position="20"/>
        <end position="44"/>
    </location>
</feature>
<keyword evidence="1" id="KW-0812">Transmembrane</keyword>